<evidence type="ECO:0000313" key="4">
    <source>
        <dbReference type="EMBL" id="MFC3528573.1"/>
    </source>
</evidence>
<evidence type="ECO:0000256" key="1">
    <source>
        <dbReference type="ARBA" id="ARBA00008231"/>
    </source>
</evidence>
<evidence type="ECO:0000256" key="2">
    <source>
        <dbReference type="ARBA" id="ARBA00022946"/>
    </source>
</evidence>
<dbReference type="EMBL" id="JBHRXJ010000006">
    <property type="protein sequence ID" value="MFC3528573.1"/>
    <property type="molecule type" value="Genomic_DNA"/>
</dbReference>
<dbReference type="PANTHER" id="PTHR21013:SF10">
    <property type="entry name" value="ATP SYNTHASE MITOCHONDRIAL F1 COMPLEX ASSEMBLY FACTOR 2"/>
    <property type="match status" value="1"/>
</dbReference>
<dbReference type="Pfam" id="PF07542">
    <property type="entry name" value="ATP12"/>
    <property type="match status" value="1"/>
</dbReference>
<proteinExistence type="inferred from homology"/>
<accession>A0ABV7R6N6</accession>
<evidence type="ECO:0000256" key="3">
    <source>
        <dbReference type="ARBA" id="ARBA00023186"/>
    </source>
</evidence>
<comment type="caution">
    <text evidence="4">The sequence shown here is derived from an EMBL/GenBank/DDBJ whole genome shotgun (WGS) entry which is preliminary data.</text>
</comment>
<dbReference type="Gene3D" id="1.10.3580.10">
    <property type="entry name" value="ATP12 ATPase"/>
    <property type="match status" value="1"/>
</dbReference>
<dbReference type="RefSeq" id="WP_377744313.1">
    <property type="nucleotide sequence ID" value="NZ_JBHRXJ010000006.1"/>
</dbReference>
<dbReference type="SUPFAM" id="SSF160909">
    <property type="entry name" value="ATP12-like"/>
    <property type="match status" value="1"/>
</dbReference>
<keyword evidence="5" id="KW-1185">Reference proteome</keyword>
<dbReference type="Proteomes" id="UP001595721">
    <property type="component" value="Unassembled WGS sequence"/>
</dbReference>
<dbReference type="InterPro" id="IPR042272">
    <property type="entry name" value="ATP12_ATP_synth-F1-assembly_N"/>
</dbReference>
<dbReference type="InterPro" id="IPR011419">
    <property type="entry name" value="ATP12_ATP_synth-F1-assembly"/>
</dbReference>
<keyword evidence="2" id="KW-0809">Transit peptide</keyword>
<evidence type="ECO:0000313" key="5">
    <source>
        <dbReference type="Proteomes" id="UP001595721"/>
    </source>
</evidence>
<comment type="similarity">
    <text evidence="1">Belongs to the ATP12 family.</text>
</comment>
<dbReference type="InterPro" id="IPR023335">
    <property type="entry name" value="ATP12_ortho_dom_sf"/>
</dbReference>
<protein>
    <submittedName>
        <fullName evidence="4">ATP12 family chaperone protein</fullName>
    </submittedName>
</protein>
<sequence length="244" mass="26744">MAEWKARRFWKAAGIRPQGDGWEVVLDDKPLRTPGKQPLILPTRALARAIADEWNAQADVIDPHSMPLTRAANSAIEKVTPQHGGVAAMLGDYGGTDLLSYRATEPEALLRAQAEGWDPLIDWAATELRAPLRITHGVIPVDQDPAVLSKLQAEVAGLDAWSLTALHDLVTLPGSLVLGLAVLRGRIDAETAWRLSRIDEEFQVSRWGRDDEADAAAQGRLAAMRDAERFLSLLRDRADPMLIS</sequence>
<dbReference type="PANTHER" id="PTHR21013">
    <property type="entry name" value="ATP SYNTHASE MITOCHONDRIAL F1 COMPLEX ASSEMBLY FACTOR 2/ATP12 PROTEIN, MITOCHONDRIAL PRECURSOR"/>
    <property type="match status" value="1"/>
</dbReference>
<keyword evidence="3" id="KW-0143">Chaperone</keyword>
<gene>
    <name evidence="4" type="ORF">ACFOMH_10335</name>
</gene>
<dbReference type="Gene3D" id="3.30.2180.10">
    <property type="entry name" value="ATP12-like"/>
    <property type="match status" value="1"/>
</dbReference>
<organism evidence="4 5">
    <name type="scientific">Paracoccus mangrovi</name>
    <dbReference type="NCBI Taxonomy" id="1715645"/>
    <lineage>
        <taxon>Bacteria</taxon>
        <taxon>Pseudomonadati</taxon>
        <taxon>Pseudomonadota</taxon>
        <taxon>Alphaproteobacteria</taxon>
        <taxon>Rhodobacterales</taxon>
        <taxon>Paracoccaceae</taxon>
        <taxon>Paracoccus</taxon>
    </lineage>
</organism>
<reference evidence="5" key="1">
    <citation type="journal article" date="2019" name="Int. J. Syst. Evol. Microbiol.">
        <title>The Global Catalogue of Microorganisms (GCM) 10K type strain sequencing project: providing services to taxonomists for standard genome sequencing and annotation.</title>
        <authorList>
            <consortium name="The Broad Institute Genomics Platform"/>
            <consortium name="The Broad Institute Genome Sequencing Center for Infectious Disease"/>
            <person name="Wu L."/>
            <person name="Ma J."/>
        </authorList>
    </citation>
    <scope>NUCLEOTIDE SEQUENCE [LARGE SCALE GENOMIC DNA]</scope>
    <source>
        <strain evidence="5">KCTC 42899</strain>
    </source>
</reference>
<name>A0ABV7R6N6_9RHOB</name>